<evidence type="ECO:0000313" key="2">
    <source>
        <dbReference type="Proteomes" id="UP000694920"/>
    </source>
</evidence>
<keyword evidence="2" id="KW-1185">Reference proteome</keyword>
<organism evidence="2 3">
    <name type="scientific">Cephus cinctus</name>
    <name type="common">Wheat stem sawfly</name>
    <dbReference type="NCBI Taxonomy" id="211228"/>
    <lineage>
        <taxon>Eukaryota</taxon>
        <taxon>Metazoa</taxon>
        <taxon>Ecdysozoa</taxon>
        <taxon>Arthropoda</taxon>
        <taxon>Hexapoda</taxon>
        <taxon>Insecta</taxon>
        <taxon>Pterygota</taxon>
        <taxon>Neoptera</taxon>
        <taxon>Endopterygota</taxon>
        <taxon>Hymenoptera</taxon>
        <taxon>Cephoidea</taxon>
        <taxon>Cephidae</taxon>
        <taxon>Cephus</taxon>
    </lineage>
</organism>
<proteinExistence type="predicted"/>
<protein>
    <submittedName>
        <fullName evidence="3">Uncharacterized protein LOC107269115</fullName>
    </submittedName>
</protein>
<feature type="region of interest" description="Disordered" evidence="1">
    <location>
        <begin position="532"/>
        <end position="580"/>
    </location>
</feature>
<dbReference type="GeneID" id="107269115"/>
<feature type="region of interest" description="Disordered" evidence="1">
    <location>
        <begin position="255"/>
        <end position="305"/>
    </location>
</feature>
<feature type="compositionally biased region" description="Basic and acidic residues" evidence="1">
    <location>
        <begin position="180"/>
        <end position="190"/>
    </location>
</feature>
<evidence type="ECO:0000256" key="1">
    <source>
        <dbReference type="SAM" id="MobiDB-lite"/>
    </source>
</evidence>
<evidence type="ECO:0000313" key="3">
    <source>
        <dbReference type="RefSeq" id="XP_015598104.2"/>
    </source>
</evidence>
<feature type="compositionally biased region" description="Basic and acidic residues" evidence="1">
    <location>
        <begin position="330"/>
        <end position="362"/>
    </location>
</feature>
<dbReference type="RefSeq" id="XP_015598104.2">
    <property type="nucleotide sequence ID" value="XM_015742618.2"/>
</dbReference>
<feature type="compositionally biased region" description="Basic and acidic residues" evidence="1">
    <location>
        <begin position="212"/>
        <end position="239"/>
    </location>
</feature>
<feature type="compositionally biased region" description="Basic and acidic residues" evidence="1">
    <location>
        <begin position="72"/>
        <end position="82"/>
    </location>
</feature>
<feature type="compositionally biased region" description="Basic and acidic residues" evidence="1">
    <location>
        <begin position="285"/>
        <end position="296"/>
    </location>
</feature>
<sequence>DRIGPLGTGQRRPSRSPRSQRSRSADVDCLKKYTERRVEERRHTEAGETRLDPSRWIPQPKNISRINPTARKQTDSENHRQNEVGISRLETSRWLPAIPKKVCPEQERYKMPSGPENYEYRSPRLQHSTGRCHSTDVTLFQKSRCIEERRHTDCTGDRRAVPLRWMALSQSTLRSNAPQRKNEGSSDEITKNSTTRWITFAKNPSPCPISRRNLERKSSIGDTSRGDQVSRNEVKKDTSKWQPLRKFASLTTSQLNSVGNSSNCTSNQQQYRQSQDKIGNLSRSPMKEIRENDIIKSTEQSQRNLSQRMRDLYDFKTENEWPKRITSSHDHNWISKSSSEEDKGYVPRRRNSQDLEFNDRTKNSKGPRARQPGTSHDDDDNNIHELRNIKAPNTSDVFRHDQEERLRKFQDRIRFSEDLGTEKLKMRDRRTYSDDYDERNHRKMTDVESLKWGSYKNGAADSREAYLHKDDKRNSDASYKSRESRDSCVSYAEIDFSKRNSRTSDHSYASINYTASKRGSVECKTIRQVDLPPRRAFSQGEDRPATPVPPVEMNDACSSVKTSSPRQKRDSTRNVVTDGF</sequence>
<name>A0AAJ7BZG2_CEPCN</name>
<reference evidence="3" key="1">
    <citation type="submission" date="2025-08" db="UniProtKB">
        <authorList>
            <consortium name="RefSeq"/>
        </authorList>
    </citation>
    <scope>IDENTIFICATION</scope>
</reference>
<dbReference type="AlphaFoldDB" id="A0AAJ7BZG2"/>
<feature type="compositionally biased region" description="Polar residues" evidence="1">
    <location>
        <begin position="255"/>
        <end position="283"/>
    </location>
</feature>
<feature type="region of interest" description="Disordered" evidence="1">
    <location>
        <begin position="1"/>
        <end position="85"/>
    </location>
</feature>
<feature type="compositionally biased region" description="Basic residues" evidence="1">
    <location>
        <begin position="12"/>
        <end position="21"/>
    </location>
</feature>
<feature type="compositionally biased region" description="Polar residues" evidence="1">
    <location>
        <begin position="61"/>
        <end position="71"/>
    </location>
</feature>
<feature type="compositionally biased region" description="Basic and acidic residues" evidence="1">
    <location>
        <begin position="23"/>
        <end position="53"/>
    </location>
</feature>
<dbReference type="KEGG" id="ccin:107269115"/>
<accession>A0AAJ7BZG2</accession>
<feature type="region of interest" description="Disordered" evidence="1">
    <location>
        <begin position="330"/>
        <end position="400"/>
    </location>
</feature>
<dbReference type="Proteomes" id="UP000694920">
    <property type="component" value="Unplaced"/>
</dbReference>
<feature type="region of interest" description="Disordered" evidence="1">
    <location>
        <begin position="172"/>
        <end position="240"/>
    </location>
</feature>
<gene>
    <name evidence="3" type="primary">LOC107269115</name>
</gene>
<feature type="non-terminal residue" evidence="3">
    <location>
        <position position="1"/>
    </location>
</feature>
<feature type="compositionally biased region" description="Polar residues" evidence="1">
    <location>
        <begin position="556"/>
        <end position="565"/>
    </location>
</feature>